<dbReference type="Pfam" id="PF00866">
    <property type="entry name" value="Ring_hydroxyl_B"/>
    <property type="match status" value="1"/>
</dbReference>
<dbReference type="InterPro" id="IPR000391">
    <property type="entry name" value="Rng_hydr_dOase-bsu"/>
</dbReference>
<keyword evidence="4" id="KW-1185">Reference proteome</keyword>
<evidence type="ECO:0000313" key="4">
    <source>
        <dbReference type="Proteomes" id="UP000252174"/>
    </source>
</evidence>
<name>A0A369AMP4_9BURK</name>
<dbReference type="PANTHER" id="PTHR41534:SF2">
    <property type="entry name" value="3-PHENYLPROPIONATE_CINNAMIC ACID DIOXYGENASE SUBUNIT BETA"/>
    <property type="match status" value="1"/>
</dbReference>
<proteinExistence type="inferred from homology"/>
<accession>A0A369AMP4</accession>
<evidence type="ECO:0000256" key="1">
    <source>
        <dbReference type="ARBA" id="ARBA00009570"/>
    </source>
</evidence>
<dbReference type="EMBL" id="QPJU01000002">
    <property type="protein sequence ID" value="RCX10662.1"/>
    <property type="molecule type" value="Genomic_DNA"/>
</dbReference>
<comment type="similarity">
    <text evidence="1">Belongs to the bacterial ring-hydroxylating dioxygenase beta subunit family.</text>
</comment>
<dbReference type="GO" id="GO:0019380">
    <property type="term" value="P:3-phenylpropionate catabolic process"/>
    <property type="evidence" value="ECO:0007669"/>
    <property type="project" value="TreeGrafter"/>
</dbReference>
<dbReference type="PANTHER" id="PTHR41534">
    <property type="entry name" value="BLR3401 PROTEIN"/>
    <property type="match status" value="1"/>
</dbReference>
<dbReference type="GO" id="GO:0051213">
    <property type="term" value="F:dioxygenase activity"/>
    <property type="evidence" value="ECO:0007669"/>
    <property type="project" value="UniProtKB-KW"/>
</dbReference>
<comment type="caution">
    <text evidence="3">The sequence shown here is derived from an EMBL/GenBank/DDBJ whole genome shotgun (WGS) entry which is preliminary data.</text>
</comment>
<dbReference type="SUPFAM" id="SSF54427">
    <property type="entry name" value="NTF2-like"/>
    <property type="match status" value="1"/>
</dbReference>
<sequence>MQNLTRSEVEDFLYHEAALLDDWRLDEWLALFTADARYEVPATDLPRDANPASSLFYIADDAFRLSERVKRLNKKMAVSEQPRSKTRHIVSNVRILARSADSAQVNAAFVTYRSKDGFTDTYVGSTDYTLVRGADGALKIRSKRCVLDLESLRPQGRVSILL</sequence>
<dbReference type="InterPro" id="IPR032710">
    <property type="entry name" value="NTF2-like_dom_sf"/>
</dbReference>
<keyword evidence="3" id="KW-0223">Dioxygenase</keyword>
<evidence type="ECO:0000313" key="3">
    <source>
        <dbReference type="EMBL" id="RCX10662.1"/>
    </source>
</evidence>
<gene>
    <name evidence="3" type="ORF">DFR45_10263</name>
</gene>
<dbReference type="Proteomes" id="UP000252174">
    <property type="component" value="Unassembled WGS sequence"/>
</dbReference>
<dbReference type="CDD" id="cd00667">
    <property type="entry name" value="ring_hydroxylating_dioxygenases_beta"/>
    <property type="match status" value="1"/>
</dbReference>
<reference evidence="3 4" key="1">
    <citation type="submission" date="2018-07" db="EMBL/GenBank/DDBJ databases">
        <title>Genomic Encyclopedia of Type Strains, Phase IV (KMG-IV): sequencing the most valuable type-strain genomes for metagenomic binning, comparative biology and taxonomic classification.</title>
        <authorList>
            <person name="Goeker M."/>
        </authorList>
    </citation>
    <scope>NUCLEOTIDE SEQUENCE [LARGE SCALE GENOMIC DNA]</scope>
    <source>
        <strain evidence="3 4">DSM 100911</strain>
    </source>
</reference>
<dbReference type="Gene3D" id="3.10.450.50">
    <property type="match status" value="1"/>
</dbReference>
<evidence type="ECO:0000256" key="2">
    <source>
        <dbReference type="ARBA" id="ARBA00023002"/>
    </source>
</evidence>
<protein>
    <submittedName>
        <fullName evidence="3">p-cumate 2,3-dioxygenase beta subunit</fullName>
    </submittedName>
</protein>
<dbReference type="RefSeq" id="WP_114482266.1">
    <property type="nucleotide sequence ID" value="NZ_QPJU01000002.1"/>
</dbReference>
<dbReference type="AlphaFoldDB" id="A0A369AMP4"/>
<dbReference type="OrthoDB" id="7062869at2"/>
<organism evidence="3 4">
    <name type="scientific">Extensimonas vulgaris</name>
    <dbReference type="NCBI Taxonomy" id="1031594"/>
    <lineage>
        <taxon>Bacteria</taxon>
        <taxon>Pseudomonadati</taxon>
        <taxon>Pseudomonadota</taxon>
        <taxon>Betaproteobacteria</taxon>
        <taxon>Burkholderiales</taxon>
        <taxon>Comamonadaceae</taxon>
        <taxon>Extensimonas</taxon>
    </lineage>
</organism>
<keyword evidence="2" id="KW-0560">Oxidoreductase</keyword>